<dbReference type="AlphaFoldDB" id="A0A8K0RF04"/>
<protein>
    <recommendedName>
        <fullName evidence="1">DUF7918 domain-containing protein</fullName>
    </recommendedName>
</protein>
<dbReference type="Pfam" id="PF25534">
    <property type="entry name" value="DUF7918"/>
    <property type="match status" value="1"/>
</dbReference>
<dbReference type="OrthoDB" id="3364132at2759"/>
<comment type="caution">
    <text evidence="2">The sequence shown here is derived from an EMBL/GenBank/DDBJ whole genome shotgun (WGS) entry which is preliminary data.</text>
</comment>
<dbReference type="EMBL" id="JAGMVJ010000001">
    <property type="protein sequence ID" value="KAH7094844.1"/>
    <property type="molecule type" value="Genomic_DNA"/>
</dbReference>
<dbReference type="Proteomes" id="UP000813461">
    <property type="component" value="Unassembled WGS sequence"/>
</dbReference>
<proteinExistence type="predicted"/>
<reference evidence="2" key="1">
    <citation type="journal article" date="2021" name="Nat. Commun.">
        <title>Genetic determinants of endophytism in the Arabidopsis root mycobiome.</title>
        <authorList>
            <person name="Mesny F."/>
            <person name="Miyauchi S."/>
            <person name="Thiergart T."/>
            <person name="Pickel B."/>
            <person name="Atanasova L."/>
            <person name="Karlsson M."/>
            <person name="Huettel B."/>
            <person name="Barry K.W."/>
            <person name="Haridas S."/>
            <person name="Chen C."/>
            <person name="Bauer D."/>
            <person name="Andreopoulos W."/>
            <person name="Pangilinan J."/>
            <person name="LaButti K."/>
            <person name="Riley R."/>
            <person name="Lipzen A."/>
            <person name="Clum A."/>
            <person name="Drula E."/>
            <person name="Henrissat B."/>
            <person name="Kohler A."/>
            <person name="Grigoriev I.V."/>
            <person name="Martin F.M."/>
            <person name="Hacquard S."/>
        </authorList>
    </citation>
    <scope>NUCLEOTIDE SEQUENCE</scope>
    <source>
        <strain evidence="2">MPI-SDFR-AT-0120</strain>
    </source>
</reference>
<evidence type="ECO:0000313" key="2">
    <source>
        <dbReference type="EMBL" id="KAH7094844.1"/>
    </source>
</evidence>
<sequence length="318" mass="36393">MAICDDHPGLRAEILVDGQPLQEYDDEEGAPDTISKYVEATSGKEFAVRVIFCQPFTTQHGVQVRLSVDGASDRTLFFPPDKIYSPAGATKRGVSFQEDGKWYRRNYRFTSLNIDEEAGNIPSDADFTKDLTSKGTIRLAFRYVTNIRPSKRQHTGRPDDDLKVMGAIPEKALKGDARSHQATLGDPLPRSQPRGRFKYDVLRSAPFVKFDFKYRSLASLKALQLIKGDEFDEAPASLEELREEEMTPAQLREALRRSRKREEDNQRIKHENSTIRNVKREHAEIINLEEDDDDDEVTILEIRDRKRPRGEQEVIVLE</sequence>
<gene>
    <name evidence="2" type="ORF">FB567DRAFT_15011</name>
</gene>
<keyword evidence="3" id="KW-1185">Reference proteome</keyword>
<dbReference type="InterPro" id="IPR057678">
    <property type="entry name" value="DUF7918"/>
</dbReference>
<dbReference type="PANTHER" id="PTHR36223">
    <property type="entry name" value="BETA-LACTAMASE-TYPE TRANSPEPTIDASE FOLD DOMAIN CONTAINING PROTEIN"/>
    <property type="match status" value="1"/>
</dbReference>
<accession>A0A8K0RF04</accession>
<feature type="domain" description="DUF7918" evidence="1">
    <location>
        <begin position="9"/>
        <end position="227"/>
    </location>
</feature>
<organism evidence="2 3">
    <name type="scientific">Paraphoma chrysanthemicola</name>
    <dbReference type="NCBI Taxonomy" id="798071"/>
    <lineage>
        <taxon>Eukaryota</taxon>
        <taxon>Fungi</taxon>
        <taxon>Dikarya</taxon>
        <taxon>Ascomycota</taxon>
        <taxon>Pezizomycotina</taxon>
        <taxon>Dothideomycetes</taxon>
        <taxon>Pleosporomycetidae</taxon>
        <taxon>Pleosporales</taxon>
        <taxon>Pleosporineae</taxon>
        <taxon>Phaeosphaeriaceae</taxon>
        <taxon>Paraphoma</taxon>
    </lineage>
</organism>
<name>A0A8K0RF04_9PLEO</name>
<evidence type="ECO:0000313" key="3">
    <source>
        <dbReference type="Proteomes" id="UP000813461"/>
    </source>
</evidence>
<evidence type="ECO:0000259" key="1">
    <source>
        <dbReference type="Pfam" id="PF25534"/>
    </source>
</evidence>
<dbReference type="PANTHER" id="PTHR36223:SF1">
    <property type="entry name" value="TRANSCRIPTION ELONGATION FACTOR EAF N-TERMINAL DOMAIN-CONTAINING PROTEIN"/>
    <property type="match status" value="1"/>
</dbReference>